<dbReference type="Gene3D" id="3.40.190.10">
    <property type="entry name" value="Periplasmic binding protein-like II"/>
    <property type="match status" value="2"/>
</dbReference>
<dbReference type="EMBL" id="FOZS01000001">
    <property type="protein sequence ID" value="SFS35451.1"/>
    <property type="molecule type" value="Genomic_DNA"/>
</dbReference>
<name>A0A1I6P5P1_9EURY</name>
<proteinExistence type="predicted"/>
<reference evidence="3" key="1">
    <citation type="submission" date="2016-10" db="EMBL/GenBank/DDBJ databases">
        <authorList>
            <person name="Varghese N."/>
            <person name="Submissions S."/>
        </authorList>
    </citation>
    <scope>NUCLEOTIDE SEQUENCE [LARGE SCALE GENOMIC DNA]</scope>
    <source>
        <strain evidence="3">DSM 22427</strain>
    </source>
</reference>
<evidence type="ECO:0000256" key="1">
    <source>
        <dbReference type="ARBA" id="ARBA00022729"/>
    </source>
</evidence>
<organism evidence="2 3">
    <name type="scientific">Halostagnicola kamekurae</name>
    <dbReference type="NCBI Taxonomy" id="619731"/>
    <lineage>
        <taxon>Archaea</taxon>
        <taxon>Methanobacteriati</taxon>
        <taxon>Methanobacteriota</taxon>
        <taxon>Stenosarchaea group</taxon>
        <taxon>Halobacteria</taxon>
        <taxon>Halobacteriales</taxon>
        <taxon>Natrialbaceae</taxon>
        <taxon>Halostagnicola</taxon>
    </lineage>
</organism>
<dbReference type="GO" id="GO:0030975">
    <property type="term" value="F:thiamine binding"/>
    <property type="evidence" value="ECO:0007669"/>
    <property type="project" value="InterPro"/>
</dbReference>
<accession>A0A1I6P5P1</accession>
<sequence>MPHDVGTGAKAVNGSITPLKTTQCNNPVMHRRSFVRAAGMGAAAMGLAGCLTRENGGDGNGTGDEDGPLEIATYTSFVEGNFEDVTSPAEWLTEAFEDKYPDAEIKWTAPENGINRYIRDAQQGNEIGPDIYLGLNVDDLVRIDETFDGQLFDPIDRDELENVDRVRDDIDFGDPDDRVVPYDTGYISLVYDESAVEAPETLAGLLESEYEGEFVVQNAQRSDPGRAFLLWTIDEYGEDGYLEYWEDLQANDTLIGDSWTDTYYGPYDNEERSVIVSYSTDQVFYAGGDLTRHQVAFLDGKGYENHEGMAVFADSGKADLAHEFIDFALTSEAQAAIAEKNVQFPAVADEHVDLGEDFYEHALEPDESVTFTYDELEGNLSDWVDEWGRTIAQ</sequence>
<dbReference type="PANTHER" id="PTHR30006">
    <property type="entry name" value="THIAMINE-BINDING PERIPLASMIC PROTEIN-RELATED"/>
    <property type="match status" value="1"/>
</dbReference>
<dbReference type="SUPFAM" id="SSF53850">
    <property type="entry name" value="Periplasmic binding protein-like II"/>
    <property type="match status" value="1"/>
</dbReference>
<dbReference type="NCBIfam" id="TIGR01254">
    <property type="entry name" value="sfuA"/>
    <property type="match status" value="1"/>
</dbReference>
<dbReference type="Pfam" id="PF13343">
    <property type="entry name" value="SBP_bac_6"/>
    <property type="match status" value="1"/>
</dbReference>
<dbReference type="AlphaFoldDB" id="A0A1I6P5P1"/>
<protein>
    <submittedName>
        <fullName evidence="2">Thiamine transport system substrate-binding protein</fullName>
    </submittedName>
</protein>
<dbReference type="InterPro" id="IPR005948">
    <property type="entry name" value="ThiB-like"/>
</dbReference>
<gene>
    <name evidence="2" type="ORF">SAMN04488556_0337</name>
</gene>
<evidence type="ECO:0000313" key="2">
    <source>
        <dbReference type="EMBL" id="SFS35451.1"/>
    </source>
</evidence>
<dbReference type="GO" id="GO:0015888">
    <property type="term" value="P:thiamine transport"/>
    <property type="evidence" value="ECO:0007669"/>
    <property type="project" value="InterPro"/>
</dbReference>
<dbReference type="Proteomes" id="UP000199199">
    <property type="component" value="Unassembled WGS sequence"/>
</dbReference>
<evidence type="ECO:0000313" key="3">
    <source>
        <dbReference type="Proteomes" id="UP000199199"/>
    </source>
</evidence>
<keyword evidence="1" id="KW-0732">Signal</keyword>
<dbReference type="PANTHER" id="PTHR30006:SF2">
    <property type="entry name" value="ABC TRANSPORTER SUBSTRATE-BINDING PROTEIN"/>
    <property type="match status" value="1"/>
</dbReference>
<keyword evidence="3" id="KW-1185">Reference proteome</keyword>